<organism evidence="1">
    <name type="scientific">uncultured Sulfurovum sp</name>
    <dbReference type="NCBI Taxonomy" id="269237"/>
    <lineage>
        <taxon>Bacteria</taxon>
        <taxon>Pseudomonadati</taxon>
        <taxon>Campylobacterota</taxon>
        <taxon>Epsilonproteobacteria</taxon>
        <taxon>Campylobacterales</taxon>
        <taxon>Sulfurovaceae</taxon>
        <taxon>Sulfurovum</taxon>
        <taxon>environmental samples</taxon>
    </lineage>
</organism>
<gene>
    <name evidence="1" type="ORF">HELGO_WM434</name>
</gene>
<dbReference type="EMBL" id="CACVAS010000107">
    <property type="protein sequence ID" value="CAA6818588.1"/>
    <property type="molecule type" value="Genomic_DNA"/>
</dbReference>
<sequence>MKIVSDNSEFLDKVHKELKLAHIKVKKETKPVDGAMADEITTALDLLDMAQENWERVAFYVGAVRETAKYLKASIKVEKKDGTFISWEEYEKMTDEEKTEVF</sequence>
<evidence type="ECO:0000313" key="1">
    <source>
        <dbReference type="EMBL" id="CAA6818588.1"/>
    </source>
</evidence>
<reference evidence="1" key="1">
    <citation type="submission" date="2020-01" db="EMBL/GenBank/DDBJ databases">
        <authorList>
            <person name="Meier V. D."/>
            <person name="Meier V D."/>
        </authorList>
    </citation>
    <scope>NUCLEOTIDE SEQUENCE</scope>
    <source>
        <strain evidence="1">HLG_WM_MAG_01</strain>
    </source>
</reference>
<dbReference type="AlphaFoldDB" id="A0A6S6TQM8"/>
<accession>A0A6S6TQM8</accession>
<proteinExistence type="predicted"/>
<name>A0A6S6TQM8_9BACT</name>
<protein>
    <submittedName>
        <fullName evidence="1">Uncharacterized protein</fullName>
    </submittedName>
</protein>